<evidence type="ECO:0000313" key="2">
    <source>
        <dbReference type="Proteomes" id="UP000476055"/>
    </source>
</evidence>
<reference evidence="1 2" key="1">
    <citation type="submission" date="2019-08" db="EMBL/GenBank/DDBJ databases">
        <title>In-depth cultivation of the pig gut microbiome towards novel bacterial diversity and tailored functional studies.</title>
        <authorList>
            <person name="Wylensek D."/>
            <person name="Hitch T.C.A."/>
            <person name="Clavel T."/>
        </authorList>
    </citation>
    <scope>NUCLEOTIDE SEQUENCE [LARGE SCALE GENOMIC DNA]</scope>
    <source>
        <strain evidence="1 2">WCA3-601-WT-6H</strain>
    </source>
</reference>
<dbReference type="SUPFAM" id="SSF55021">
    <property type="entry name" value="ACT-like"/>
    <property type="match status" value="1"/>
</dbReference>
<name>A0A6L5YEX4_9FIRM</name>
<dbReference type="InterPro" id="IPR027271">
    <property type="entry name" value="Acetolactate_synth/TF_NikR_C"/>
</dbReference>
<protein>
    <submittedName>
        <fullName evidence="1">Iron-only hydrogenase system regulator</fullName>
    </submittedName>
</protein>
<proteinExistence type="predicted"/>
<evidence type="ECO:0000313" key="1">
    <source>
        <dbReference type="EMBL" id="MST56779.1"/>
    </source>
</evidence>
<keyword evidence="2" id="KW-1185">Reference proteome</keyword>
<dbReference type="Proteomes" id="UP000476055">
    <property type="component" value="Unassembled WGS sequence"/>
</dbReference>
<dbReference type="InterPro" id="IPR045865">
    <property type="entry name" value="ACT-like_dom_sf"/>
</dbReference>
<dbReference type="AlphaFoldDB" id="A0A6L5YEX4"/>
<dbReference type="EMBL" id="VUMU01000001">
    <property type="protein sequence ID" value="MST56779.1"/>
    <property type="molecule type" value="Genomic_DNA"/>
</dbReference>
<dbReference type="RefSeq" id="WP_154494855.1">
    <property type="nucleotide sequence ID" value="NZ_VUMU01000001.1"/>
</dbReference>
<dbReference type="NCBIfam" id="TIGR03959">
    <property type="entry name" value="hyd_TM1266"/>
    <property type="match status" value="1"/>
</dbReference>
<sequence>MGKDTGNTRVTLVGIIVEDKEAAGRINGLLHEYGEYIIGRMGIPYHEKQMSIISVVMDAPQEKVSALSGKLGMIPGASSKCLYAPDTQKTLK</sequence>
<organism evidence="1 2">
    <name type="scientific">Waltera intestinalis</name>
    <dbReference type="NCBI Taxonomy" id="2606635"/>
    <lineage>
        <taxon>Bacteria</taxon>
        <taxon>Bacillati</taxon>
        <taxon>Bacillota</taxon>
        <taxon>Clostridia</taxon>
        <taxon>Lachnospirales</taxon>
        <taxon>Lachnospiraceae</taxon>
        <taxon>Waltera</taxon>
    </lineage>
</organism>
<accession>A0A6L5YEX4</accession>
<dbReference type="InterPro" id="IPR023860">
    <property type="entry name" value="FeFe-hyd_TM1266"/>
</dbReference>
<gene>
    <name evidence="1" type="ORF">FYJ59_00700</name>
</gene>
<comment type="caution">
    <text evidence="1">The sequence shown here is derived from an EMBL/GenBank/DDBJ whole genome shotgun (WGS) entry which is preliminary data.</text>
</comment>
<dbReference type="Gene3D" id="3.30.70.1150">
    <property type="entry name" value="ACT-like. Chain A, domain 2"/>
    <property type="match status" value="1"/>
</dbReference>
<dbReference type="Pfam" id="PF21699">
    <property type="entry name" value="TM1266-like"/>
    <property type="match status" value="1"/>
</dbReference>